<comment type="caution">
    <text evidence="1">The sequence shown here is derived from an EMBL/GenBank/DDBJ whole genome shotgun (WGS) entry which is preliminary data.</text>
</comment>
<dbReference type="Pfam" id="PF04646">
    <property type="entry name" value="DUF604"/>
    <property type="match status" value="1"/>
</dbReference>
<dbReference type="EMBL" id="CAJNOR010001871">
    <property type="protein sequence ID" value="CAF1212819.1"/>
    <property type="molecule type" value="Genomic_DNA"/>
</dbReference>
<reference evidence="1" key="1">
    <citation type="submission" date="2021-02" db="EMBL/GenBank/DDBJ databases">
        <authorList>
            <person name="Nowell W R."/>
        </authorList>
    </citation>
    <scope>NUCLEOTIDE SEQUENCE</scope>
</reference>
<protein>
    <submittedName>
        <fullName evidence="1">Uncharacterized protein</fullName>
    </submittedName>
</protein>
<dbReference type="Proteomes" id="UP000663852">
    <property type="component" value="Unassembled WGS sequence"/>
</dbReference>
<dbReference type="AlphaFoldDB" id="A0A814XE14"/>
<sequence>MQPDNELPDTEKNITNRLLTRNLPNMQQRNWRTVKMLKLSTKDIFLYKHTIVRNASFTKNYTLVADISKLDIPLLSTKRQFYSYTTDDLIFGITTTVDRLVHLIRSLRFWTRDAGIQCLVMFHQTERNKLETVQKLFEMERIPCFIDITFTERYEERFFDLVNRTWSLVPNESGNYTEKKVKWLLIGDDDTLWFIPHLLQVLNNYNYKKPIYLGDHSDNLAAVKTFGRYFAYGGGGIAFSQPLVQNLVRNISDCNKYRSLFGGDMMLGKCVTEVTRVQLLRNTRFHQMDIRGDATGYFESGIQGLVTLHHMFSWWSPVPAWVSEDKEDIVARFYQAYRSTNFSYLKRYIWIDSEYNKTLVLTLGYSITVYNQPLKFEEINAVEATFCCAELSRRTRTPIAKRQTWYFARSYTKKYFTGAIIHHLYEYSAYASNSSYILVKLYT</sequence>
<keyword evidence="3" id="KW-1185">Reference proteome</keyword>
<accession>A0A814XE14</accession>
<name>A0A814XE14_ADIRI</name>
<dbReference type="EMBL" id="CAJNOJ010000270">
    <property type="protein sequence ID" value="CAF1356983.1"/>
    <property type="molecule type" value="Genomic_DNA"/>
</dbReference>
<dbReference type="OrthoDB" id="421979at2759"/>
<proteinExistence type="predicted"/>
<organism evidence="1 3">
    <name type="scientific">Adineta ricciae</name>
    <name type="common">Rotifer</name>
    <dbReference type="NCBI Taxonomy" id="249248"/>
    <lineage>
        <taxon>Eukaryota</taxon>
        <taxon>Metazoa</taxon>
        <taxon>Spiralia</taxon>
        <taxon>Gnathifera</taxon>
        <taxon>Rotifera</taxon>
        <taxon>Eurotatoria</taxon>
        <taxon>Bdelloidea</taxon>
        <taxon>Adinetida</taxon>
        <taxon>Adinetidae</taxon>
        <taxon>Adineta</taxon>
    </lineage>
</organism>
<evidence type="ECO:0000313" key="2">
    <source>
        <dbReference type="EMBL" id="CAF1356983.1"/>
    </source>
</evidence>
<dbReference type="Gene3D" id="3.90.550.50">
    <property type="match status" value="1"/>
</dbReference>
<evidence type="ECO:0000313" key="1">
    <source>
        <dbReference type="EMBL" id="CAF1212819.1"/>
    </source>
</evidence>
<dbReference type="Proteomes" id="UP000663828">
    <property type="component" value="Unassembled WGS sequence"/>
</dbReference>
<dbReference type="InterPro" id="IPR006740">
    <property type="entry name" value="DUF604"/>
</dbReference>
<dbReference type="PANTHER" id="PTHR10811">
    <property type="entry name" value="FRINGE-RELATED"/>
    <property type="match status" value="1"/>
</dbReference>
<evidence type="ECO:0000313" key="3">
    <source>
        <dbReference type="Proteomes" id="UP000663828"/>
    </source>
</evidence>
<gene>
    <name evidence="2" type="ORF">EDS130_LOCUS33597</name>
    <name evidence="1" type="ORF">XAT740_LOCUS24288</name>
</gene>